<comment type="caution">
    <text evidence="1">The sequence shown here is derived from an EMBL/GenBank/DDBJ whole genome shotgun (WGS) entry which is preliminary data.</text>
</comment>
<evidence type="ECO:0000313" key="2">
    <source>
        <dbReference type="Proteomes" id="UP000447873"/>
    </source>
</evidence>
<gene>
    <name evidence="1" type="ORF">EG328_004606</name>
</gene>
<evidence type="ECO:0000313" key="1">
    <source>
        <dbReference type="EMBL" id="KAE9973153.1"/>
    </source>
</evidence>
<proteinExistence type="predicted"/>
<protein>
    <submittedName>
        <fullName evidence="1">Uncharacterized protein</fullName>
    </submittedName>
</protein>
<sequence>MVQSAKKLPLTNFIFTKGFVVIRLETSLPRDISTLEVKFNIDCKDGFGFNAPVELKEQIELFRRVRVFGEVRFRVSFFDNGKFDGTFSRSDSRRTTLRLKNALSTSDPLQRASRLELKMKPVHDNLLVRFANFLLSHHGLKSVALELGPWVHSEPRSGSRYEPSETLERDRLELMKFLQMVRPLKDVYVSDFARLALTFAPANDGSGERALMKRREESQKFMEALSRRMMSVWVPGEHLDKTPALDGDELNDCDV</sequence>
<name>A0A8H3UP87_VENIN</name>
<accession>A0A8H3UP87</accession>
<organism evidence="1 2">
    <name type="scientific">Venturia inaequalis</name>
    <name type="common">Apple scab fungus</name>
    <dbReference type="NCBI Taxonomy" id="5025"/>
    <lineage>
        <taxon>Eukaryota</taxon>
        <taxon>Fungi</taxon>
        <taxon>Dikarya</taxon>
        <taxon>Ascomycota</taxon>
        <taxon>Pezizomycotina</taxon>
        <taxon>Dothideomycetes</taxon>
        <taxon>Pleosporomycetidae</taxon>
        <taxon>Venturiales</taxon>
        <taxon>Venturiaceae</taxon>
        <taxon>Venturia</taxon>
    </lineage>
</organism>
<dbReference type="EMBL" id="WNWS01000250">
    <property type="protein sequence ID" value="KAE9973153.1"/>
    <property type="molecule type" value="Genomic_DNA"/>
</dbReference>
<reference evidence="1 2" key="1">
    <citation type="submission" date="2018-12" db="EMBL/GenBank/DDBJ databases">
        <title>Venturia inaequalis Genome Resource.</title>
        <authorList>
            <person name="Lichtner F.J."/>
        </authorList>
    </citation>
    <scope>NUCLEOTIDE SEQUENCE [LARGE SCALE GENOMIC DNA]</scope>
    <source>
        <strain evidence="1 2">120213</strain>
    </source>
</reference>
<dbReference type="Proteomes" id="UP000447873">
    <property type="component" value="Unassembled WGS sequence"/>
</dbReference>
<dbReference type="AlphaFoldDB" id="A0A8H3UP87"/>